<dbReference type="InterPro" id="IPR029052">
    <property type="entry name" value="Metallo-depent_PP-like"/>
</dbReference>
<feature type="domain" description="Calcineurin-like phosphoesterase" evidence="1">
    <location>
        <begin position="37"/>
        <end position="261"/>
    </location>
</feature>
<dbReference type="Proteomes" id="UP001219584">
    <property type="component" value="Chromosome"/>
</dbReference>
<sequence length="303" mass="32995">MPQGNVAPARGQADGRGDLRYDRGPFTAVRLAAPPAMRLLILSDLHLEVWGDDTPAIDLAACRPDVVILAGDIDTGSNAIAWAARTFGALPVLYVHGNHEGYGHQLEHMQDAVRDACTSANAHGANIRLLDADAMVLNGVRFLGVTLWTDFLLFGADRYEEALSAAQTYMPDYKRISTGGDTPRLLCASDTAQLHARHRAWLEQQLAQPFDGKTVVITHMAPSMQSVEEQYATNLGSPAFASQLDALVAQADLWVHGHMHASLDYRVQDCRVVCNPCGYKRPDGTPENERYDSGFIVDLASTV</sequence>
<protein>
    <submittedName>
        <fullName evidence="2">Metallophosphoesterase family protein</fullName>
    </submittedName>
</protein>
<dbReference type="RefSeq" id="WP_255206087.1">
    <property type="nucleotide sequence ID" value="NZ_CP121464.1"/>
</dbReference>
<evidence type="ECO:0000313" key="3">
    <source>
        <dbReference type="Proteomes" id="UP001219584"/>
    </source>
</evidence>
<accession>A0ABY8I8L6</accession>
<dbReference type="Gene3D" id="3.60.21.10">
    <property type="match status" value="1"/>
</dbReference>
<dbReference type="PANTHER" id="PTHR37844">
    <property type="entry name" value="SER/THR PROTEIN PHOSPHATASE SUPERFAMILY (AFU_ORTHOLOGUE AFUA_1G14840)"/>
    <property type="match status" value="1"/>
</dbReference>
<dbReference type="InterPro" id="IPR004843">
    <property type="entry name" value="Calcineurin-like_PHP"/>
</dbReference>
<evidence type="ECO:0000313" key="2">
    <source>
        <dbReference type="EMBL" id="WFR80322.1"/>
    </source>
</evidence>
<dbReference type="EMBL" id="CP121464">
    <property type="protein sequence ID" value="WFR80322.1"/>
    <property type="molecule type" value="Genomic_DNA"/>
</dbReference>
<keyword evidence="3" id="KW-1185">Reference proteome</keyword>
<gene>
    <name evidence="2" type="ORF">P9875_03860</name>
</gene>
<evidence type="ECO:0000259" key="1">
    <source>
        <dbReference type="Pfam" id="PF00149"/>
    </source>
</evidence>
<dbReference type="PANTHER" id="PTHR37844:SF2">
    <property type="entry name" value="SER_THR PROTEIN PHOSPHATASE SUPERFAMILY (AFU_ORTHOLOGUE AFUA_1G14840)"/>
    <property type="match status" value="1"/>
</dbReference>
<name>A0ABY8I8L6_9BURK</name>
<dbReference type="SUPFAM" id="SSF56300">
    <property type="entry name" value="Metallo-dependent phosphatases"/>
    <property type="match status" value="1"/>
</dbReference>
<organism evidence="2 3">
    <name type="scientific">Janthinobacterium rivuli</name>
    <dbReference type="NCBI Taxonomy" id="2751478"/>
    <lineage>
        <taxon>Bacteria</taxon>
        <taxon>Pseudomonadati</taxon>
        <taxon>Pseudomonadota</taxon>
        <taxon>Betaproteobacteria</taxon>
        <taxon>Burkholderiales</taxon>
        <taxon>Oxalobacteraceae</taxon>
        <taxon>Janthinobacterium</taxon>
    </lineage>
</organism>
<reference evidence="2 3" key="1">
    <citation type="submission" date="2023-04" db="EMBL/GenBank/DDBJ databases">
        <title>Nanopore sequencing of Janthinobacterium from water.</title>
        <authorList>
            <person name="Ciuchcinski K."/>
            <person name="Rokowska A."/>
            <person name="Dziewit L."/>
        </authorList>
    </citation>
    <scope>NUCLEOTIDE SEQUENCE [LARGE SCALE GENOMIC DNA]</scope>
    <source>
        <strain evidence="2 3">DEMB2</strain>
    </source>
</reference>
<dbReference type="Pfam" id="PF00149">
    <property type="entry name" value="Metallophos"/>
    <property type="match status" value="1"/>
</dbReference>
<proteinExistence type="predicted"/>